<evidence type="ECO:0000313" key="1">
    <source>
        <dbReference type="EMBL" id="KAG0424166.1"/>
    </source>
</evidence>
<accession>A0AC60PUH7</accession>
<name>A0AC60PUH7_IXOPE</name>
<organism evidence="1 2">
    <name type="scientific">Ixodes persulcatus</name>
    <name type="common">Taiga tick</name>
    <dbReference type="NCBI Taxonomy" id="34615"/>
    <lineage>
        <taxon>Eukaryota</taxon>
        <taxon>Metazoa</taxon>
        <taxon>Ecdysozoa</taxon>
        <taxon>Arthropoda</taxon>
        <taxon>Chelicerata</taxon>
        <taxon>Arachnida</taxon>
        <taxon>Acari</taxon>
        <taxon>Parasitiformes</taxon>
        <taxon>Ixodida</taxon>
        <taxon>Ixodoidea</taxon>
        <taxon>Ixodidae</taxon>
        <taxon>Ixodinae</taxon>
        <taxon>Ixodes</taxon>
    </lineage>
</organism>
<keyword evidence="2" id="KW-1185">Reference proteome</keyword>
<reference evidence="1 2" key="1">
    <citation type="journal article" date="2020" name="Cell">
        <title>Large-Scale Comparative Analyses of Tick Genomes Elucidate Their Genetic Diversity and Vector Capacities.</title>
        <authorList>
            <consortium name="Tick Genome and Microbiome Consortium (TIGMIC)"/>
            <person name="Jia N."/>
            <person name="Wang J."/>
            <person name="Shi W."/>
            <person name="Du L."/>
            <person name="Sun Y."/>
            <person name="Zhan W."/>
            <person name="Jiang J.F."/>
            <person name="Wang Q."/>
            <person name="Zhang B."/>
            <person name="Ji P."/>
            <person name="Bell-Sakyi L."/>
            <person name="Cui X.M."/>
            <person name="Yuan T.T."/>
            <person name="Jiang B.G."/>
            <person name="Yang W.F."/>
            <person name="Lam T.T."/>
            <person name="Chang Q.C."/>
            <person name="Ding S.J."/>
            <person name="Wang X.J."/>
            <person name="Zhu J.G."/>
            <person name="Ruan X.D."/>
            <person name="Zhao L."/>
            <person name="Wei J.T."/>
            <person name="Ye R.Z."/>
            <person name="Que T.C."/>
            <person name="Du C.H."/>
            <person name="Zhou Y.H."/>
            <person name="Cheng J.X."/>
            <person name="Dai P.F."/>
            <person name="Guo W.B."/>
            <person name="Han X.H."/>
            <person name="Huang E.J."/>
            <person name="Li L.F."/>
            <person name="Wei W."/>
            <person name="Gao Y.C."/>
            <person name="Liu J.Z."/>
            <person name="Shao H.Z."/>
            <person name="Wang X."/>
            <person name="Wang C.C."/>
            <person name="Yang T.C."/>
            <person name="Huo Q.B."/>
            <person name="Li W."/>
            <person name="Chen H.Y."/>
            <person name="Chen S.E."/>
            <person name="Zhou L.G."/>
            <person name="Ni X.B."/>
            <person name="Tian J.H."/>
            <person name="Sheng Y."/>
            <person name="Liu T."/>
            <person name="Pan Y.S."/>
            <person name="Xia L.Y."/>
            <person name="Li J."/>
            <person name="Zhao F."/>
            <person name="Cao W.C."/>
        </authorList>
    </citation>
    <scope>NUCLEOTIDE SEQUENCE [LARGE SCALE GENOMIC DNA]</scope>
    <source>
        <strain evidence="1">Iper-2018</strain>
    </source>
</reference>
<comment type="caution">
    <text evidence="1">The sequence shown here is derived from an EMBL/GenBank/DDBJ whole genome shotgun (WGS) entry which is preliminary data.</text>
</comment>
<dbReference type="Proteomes" id="UP000805193">
    <property type="component" value="Unassembled WGS sequence"/>
</dbReference>
<gene>
    <name evidence="1" type="ORF">HPB47_000098</name>
</gene>
<dbReference type="EMBL" id="JABSTQ010010009">
    <property type="protein sequence ID" value="KAG0424166.1"/>
    <property type="molecule type" value="Genomic_DNA"/>
</dbReference>
<sequence>MMDEDSAGFGELLQQAEQLTADIDGNTDLPRVQRNLKQILEEGQQLWSRTAQLSTKDTTDVKASILLGSQGFDLPKVSKKLESLSAVKSFEPIEPIYETDIDSFLRNERENALLSVIQESTKTTLREADDFYWQVMSSDWQREKQRILNSLLGSSNEVMDVSVAQETTVFPVDMKTRSAMSAAEVAYARQVYLYNEQVVLGGLRPNLAERFKVLAKEGNDRGAADLWDMVCALLDAPRRGVERDDAFHACFVRQARRYLERSYCRYMRMIVQGNLEQASMGGVPGTLNLVTSFLNVKAPVVASSSEGTVLGQPVWALVYLCLRCGDLDAAAEVCRRAGAMDGELAPLLEECAASEDRRLGPSSENKVRLQYTRWGGSASGDPFKQAVFCVLGRCDVAQDHAQVATTVEDYLWLHLCQVHTKELQIGEEEPQDRLTLSRLQRILLEDHGESHFDAQNQPFLYFQVLFLTAQFEAAIEFLSRYEPLRCHAVHVALVLYEAGLVTPPHSVQAGLVSKAPDGGPPRLNLARLVTSYTRKFEATDPREALNYFYFLRKLKGVHGENIFVACVSELVLETREFDALLGKMERDGCRQPGAVDRFQADTHRIVEAVAGDCEKRGLYEDAVRLLDLCGKHDEAVRLLNRLLGQQVPLPSGPAWERLHSLAVELAERYRSHGTNASADATSALYLLLDLGLFFLQARQGQAVLALETMRKLQIIPFDPSEVEASARALSQRSEEVRRILADVLLAVMNLLYSRYKELKGGERDEERKHLKLQAQAILEYAGMIPYRMPGDTNARLVQMEVLMS</sequence>
<protein>
    <submittedName>
        <fullName evidence="1">Uncharacterized protein</fullName>
    </submittedName>
</protein>
<evidence type="ECO:0000313" key="2">
    <source>
        <dbReference type="Proteomes" id="UP000805193"/>
    </source>
</evidence>
<proteinExistence type="predicted"/>